<dbReference type="CDD" id="cd05123">
    <property type="entry name" value="STKc_AGC"/>
    <property type="match status" value="1"/>
</dbReference>
<evidence type="ECO:0008006" key="12">
    <source>
        <dbReference type="Google" id="ProtNLM"/>
    </source>
</evidence>
<keyword evidence="11" id="KW-1185">Reference proteome</keyword>
<comment type="caution">
    <text evidence="10">The sequence shown here is derived from an EMBL/GenBank/DDBJ whole genome shotgun (WGS) entry which is preliminary data.</text>
</comment>
<keyword evidence="6 7" id="KW-0067">ATP-binding</keyword>
<organism evidence="10 11">
    <name type="scientific">Peronospora belbahrii</name>
    <dbReference type="NCBI Taxonomy" id="622444"/>
    <lineage>
        <taxon>Eukaryota</taxon>
        <taxon>Sar</taxon>
        <taxon>Stramenopiles</taxon>
        <taxon>Oomycota</taxon>
        <taxon>Peronosporomycetes</taxon>
        <taxon>Peronosporales</taxon>
        <taxon>Peronosporaceae</taxon>
        <taxon>Peronospora</taxon>
    </lineage>
</organism>
<evidence type="ECO:0000256" key="5">
    <source>
        <dbReference type="ARBA" id="ARBA00022777"/>
    </source>
</evidence>
<evidence type="ECO:0000259" key="9">
    <source>
        <dbReference type="PROSITE" id="PS51285"/>
    </source>
</evidence>
<evidence type="ECO:0000313" key="10">
    <source>
        <dbReference type="EMBL" id="CAH0514372.1"/>
    </source>
</evidence>
<dbReference type="Gene3D" id="1.10.510.10">
    <property type="entry name" value="Transferase(Phosphotransferase) domain 1"/>
    <property type="match status" value="1"/>
</dbReference>
<reference evidence="10 11" key="1">
    <citation type="submission" date="2021-11" db="EMBL/GenBank/DDBJ databases">
        <authorList>
            <person name="Islam A."/>
            <person name="Islam S."/>
            <person name="Flora M.S."/>
            <person name="Rahman M."/>
            <person name="Ziaur R.M."/>
            <person name="Epstein J.H."/>
            <person name="Hassan M."/>
            <person name="Klassen M."/>
            <person name="Woodard K."/>
            <person name="Webb A."/>
            <person name="Webby R.J."/>
            <person name="El Zowalaty M.E."/>
        </authorList>
    </citation>
    <scope>NUCLEOTIDE SEQUENCE [LARGE SCALE GENOMIC DNA]</scope>
    <source>
        <strain evidence="10">Pbs1</strain>
    </source>
</reference>
<feature type="domain" description="Protein kinase" evidence="8">
    <location>
        <begin position="340"/>
        <end position="601"/>
    </location>
</feature>
<keyword evidence="4 7" id="KW-0547">Nucleotide-binding</keyword>
<dbReference type="PROSITE" id="PS00108">
    <property type="entry name" value="PROTEIN_KINASE_ST"/>
    <property type="match status" value="1"/>
</dbReference>
<dbReference type="PROSITE" id="PS50011">
    <property type="entry name" value="PROTEIN_KINASE_DOM"/>
    <property type="match status" value="1"/>
</dbReference>
<dbReference type="PANTHER" id="PTHR24351">
    <property type="entry name" value="RIBOSOMAL PROTEIN S6 KINASE"/>
    <property type="match status" value="1"/>
</dbReference>
<keyword evidence="2" id="KW-0597">Phosphoprotein</keyword>
<keyword evidence="1" id="KW-0723">Serine/threonine-protein kinase</keyword>
<dbReference type="EMBL" id="CAKLCB010000070">
    <property type="protein sequence ID" value="CAH0514372.1"/>
    <property type="molecule type" value="Genomic_DNA"/>
</dbReference>
<name>A0ABN8CMZ6_9STRA</name>
<dbReference type="InterPro" id="IPR008271">
    <property type="entry name" value="Ser/Thr_kinase_AS"/>
</dbReference>
<dbReference type="Proteomes" id="UP001158986">
    <property type="component" value="Unassembled WGS sequence"/>
</dbReference>
<feature type="binding site" evidence="7">
    <location>
        <position position="372"/>
    </location>
    <ligand>
        <name>ATP</name>
        <dbReference type="ChEBI" id="CHEBI:30616"/>
    </ligand>
</feature>
<keyword evidence="3" id="KW-0808">Transferase</keyword>
<evidence type="ECO:0000256" key="3">
    <source>
        <dbReference type="ARBA" id="ARBA00022679"/>
    </source>
</evidence>
<dbReference type="InterPro" id="IPR000961">
    <property type="entry name" value="AGC-kinase_C"/>
</dbReference>
<dbReference type="Pfam" id="PF00069">
    <property type="entry name" value="Pkinase"/>
    <property type="match status" value="1"/>
</dbReference>
<dbReference type="SMART" id="SM00220">
    <property type="entry name" value="S_TKc"/>
    <property type="match status" value="1"/>
</dbReference>
<protein>
    <recommendedName>
        <fullName evidence="12">Protein kinase domain-containing protein</fullName>
    </recommendedName>
</protein>
<dbReference type="InterPro" id="IPR000719">
    <property type="entry name" value="Prot_kinase_dom"/>
</dbReference>
<dbReference type="InterPro" id="IPR053858">
    <property type="entry name" value="Arb2_dom"/>
</dbReference>
<keyword evidence="5" id="KW-0418">Kinase</keyword>
<dbReference type="PROSITE" id="PS51285">
    <property type="entry name" value="AGC_KINASE_CTER"/>
    <property type="match status" value="1"/>
</dbReference>
<gene>
    <name evidence="10" type="ORF">PBS001_LOCUS1128</name>
</gene>
<evidence type="ECO:0000256" key="1">
    <source>
        <dbReference type="ARBA" id="ARBA00022527"/>
    </source>
</evidence>
<evidence type="ECO:0000256" key="2">
    <source>
        <dbReference type="ARBA" id="ARBA00022553"/>
    </source>
</evidence>
<dbReference type="InterPro" id="IPR045270">
    <property type="entry name" value="STKc_AGC"/>
</dbReference>
<dbReference type="Gene3D" id="3.30.200.20">
    <property type="entry name" value="Phosphorylase Kinase, domain 1"/>
    <property type="match status" value="1"/>
</dbReference>
<proteinExistence type="predicted"/>
<dbReference type="PROSITE" id="PS00107">
    <property type="entry name" value="PROTEIN_KINASE_ATP"/>
    <property type="match status" value="1"/>
</dbReference>
<evidence type="ECO:0000313" key="11">
    <source>
        <dbReference type="Proteomes" id="UP001158986"/>
    </source>
</evidence>
<dbReference type="InterPro" id="IPR011009">
    <property type="entry name" value="Kinase-like_dom_sf"/>
</dbReference>
<evidence type="ECO:0000256" key="7">
    <source>
        <dbReference type="PROSITE-ProRule" id="PRU10141"/>
    </source>
</evidence>
<evidence type="ECO:0000256" key="4">
    <source>
        <dbReference type="ARBA" id="ARBA00022741"/>
    </source>
</evidence>
<dbReference type="Pfam" id="PF22749">
    <property type="entry name" value="Arb2"/>
    <property type="match status" value="1"/>
</dbReference>
<accession>A0ABN8CMZ6</accession>
<evidence type="ECO:0000256" key="6">
    <source>
        <dbReference type="ARBA" id="ARBA00022840"/>
    </source>
</evidence>
<dbReference type="InterPro" id="IPR017441">
    <property type="entry name" value="Protein_kinase_ATP_BS"/>
</dbReference>
<sequence length="705" mass="79299">MEALLHQIVLEEQAKMIQLGFIETFIPSFTNPAHCSIFMSANWHICRRLLLVIVSGNGIQPGIWSRSLVLEAIETPNQYRSGSMLPYLHTALSKGYGVVVMNPSTNTVTGERMEKIPIPSSSTPELHVQYVWETYGIRASCSQVYIAAYGRGGALTKHLVCTQPVLRAKLAAIAFIESSHRVKMDDTEEVRGLLGTRAINWQRSKESPGTQLQDCTQLGCLSLSAGEPTSPVEQRSSNTAWTIAASMNTVFAFFDSARGSMPDERAEDELMDEMSRLSQYAYAGAAAMSSAPHQHEHLEDAEFHQEEVNSYGNYLGRRTSSARSSRRSMVISTSMSVNDFDLLSVVGKGAYGKVFLAKKKQGKNAGRVYAMKVLRKQDVFKKKQVEHTKSEQRILKHVEHPFVVRLRYAFQNNQKLYLVMDYYSGGSLFVHLRKEKRFSEQRACFYAAELVLSLAHLHSMHIMYRDLKLENILMDSEGHIAITDFGLSKEDDEGSTFVGTPEYLAPELLCSQRTSTSYGNTIDWWSYGVLVYEMIQGHTPFWDKNRRQMFQNILSKDPLYPSEHFSPLATDFLQRLLVKNPQQRMGCGIDGALEIMGHPWFKGVDWDALFERRVEPPFKPVSKDLHGSRARTSSAALIANLQYVPNVFKQQEVADSPVVGVLSSSTGSGIMAMHFDDFSYMGSDIIGSRRTSVFRDSDIKMELGE</sequence>
<feature type="domain" description="AGC-kinase C-terminal" evidence="9">
    <location>
        <begin position="602"/>
        <end position="690"/>
    </location>
</feature>
<evidence type="ECO:0000259" key="8">
    <source>
        <dbReference type="PROSITE" id="PS50011"/>
    </source>
</evidence>
<dbReference type="SUPFAM" id="SSF56112">
    <property type="entry name" value="Protein kinase-like (PK-like)"/>
    <property type="match status" value="1"/>
</dbReference>